<feature type="compositionally biased region" description="Low complexity" evidence="1">
    <location>
        <begin position="474"/>
        <end position="497"/>
    </location>
</feature>
<dbReference type="OMA" id="FSWIGCI"/>
<evidence type="ECO:0000256" key="1">
    <source>
        <dbReference type="SAM" id="MobiDB-lite"/>
    </source>
</evidence>
<dbReference type="RefSeq" id="XP_015661281.1">
    <property type="nucleotide sequence ID" value="XM_015799679.1"/>
</dbReference>
<protein>
    <submittedName>
        <fullName evidence="2">Uncharacterized protein</fullName>
    </submittedName>
</protein>
<reference evidence="2 3" key="1">
    <citation type="submission" date="2015-07" db="EMBL/GenBank/DDBJ databases">
        <title>High-quality genome of monoxenous trypanosomatid Leptomonas pyrrhocoris.</title>
        <authorList>
            <person name="Flegontov P."/>
            <person name="Butenko A."/>
            <person name="Firsov S."/>
            <person name="Vlcek C."/>
            <person name="Logacheva M.D."/>
            <person name="Field M."/>
            <person name="Filatov D."/>
            <person name="Flegontova O."/>
            <person name="Gerasimov E."/>
            <person name="Jackson A.P."/>
            <person name="Kelly S."/>
            <person name="Opperdoes F."/>
            <person name="O'Reilly A."/>
            <person name="Votypka J."/>
            <person name="Yurchenko V."/>
            <person name="Lukes J."/>
        </authorList>
    </citation>
    <scope>NUCLEOTIDE SEQUENCE [LARGE SCALE GENOMIC DNA]</scope>
    <source>
        <strain evidence="2">H10</strain>
    </source>
</reference>
<organism evidence="2 3">
    <name type="scientific">Leptomonas pyrrhocoris</name>
    <name type="common">Firebug parasite</name>
    <dbReference type="NCBI Taxonomy" id="157538"/>
    <lineage>
        <taxon>Eukaryota</taxon>
        <taxon>Discoba</taxon>
        <taxon>Euglenozoa</taxon>
        <taxon>Kinetoplastea</taxon>
        <taxon>Metakinetoplastina</taxon>
        <taxon>Trypanosomatida</taxon>
        <taxon>Trypanosomatidae</taxon>
        <taxon>Leishmaniinae</taxon>
        <taxon>Leptomonas</taxon>
    </lineage>
</organism>
<accession>A0A0M9G5N5</accession>
<dbReference type="EMBL" id="LGTL01000004">
    <property type="protein sequence ID" value="KPA82842.1"/>
    <property type="molecule type" value="Genomic_DNA"/>
</dbReference>
<keyword evidence="3" id="KW-1185">Reference proteome</keyword>
<gene>
    <name evidence="2" type="ORF">ABB37_02618</name>
</gene>
<feature type="region of interest" description="Disordered" evidence="1">
    <location>
        <begin position="375"/>
        <end position="520"/>
    </location>
</feature>
<dbReference type="GeneID" id="26902909"/>
<proteinExistence type="predicted"/>
<feature type="compositionally biased region" description="Polar residues" evidence="1">
    <location>
        <begin position="387"/>
        <end position="397"/>
    </location>
</feature>
<dbReference type="RefSeq" id="XP_015661282.1">
    <property type="nucleotide sequence ID" value="XM_015799680.1"/>
</dbReference>
<dbReference type="Proteomes" id="UP000037923">
    <property type="component" value="Unassembled WGS sequence"/>
</dbReference>
<dbReference type="OrthoDB" id="273774at2759"/>
<name>A0A0M9G5N5_LEPPY</name>
<feature type="compositionally biased region" description="Polar residues" evidence="1">
    <location>
        <begin position="124"/>
        <end position="135"/>
    </location>
</feature>
<comment type="caution">
    <text evidence="2">The sequence shown here is derived from an EMBL/GenBank/DDBJ whole genome shotgun (WGS) entry which is preliminary data.</text>
</comment>
<evidence type="ECO:0000313" key="2">
    <source>
        <dbReference type="EMBL" id="KPA82843.1"/>
    </source>
</evidence>
<feature type="compositionally biased region" description="Polar residues" evidence="1">
    <location>
        <begin position="147"/>
        <end position="157"/>
    </location>
</feature>
<feature type="compositionally biased region" description="Basic and acidic residues" evidence="1">
    <location>
        <begin position="401"/>
        <end position="420"/>
    </location>
</feature>
<dbReference type="EMBL" id="LGTL01000004">
    <property type="protein sequence ID" value="KPA82843.1"/>
    <property type="molecule type" value="Genomic_DNA"/>
</dbReference>
<sequence length="709" mass="76382">MNALHATLCHTMRQLISRLHVCNRSSAMFEREKVEHPLASTVFFCGSSVHTRKDALYLTALHRLLVECVLNAHAHAANAAAETATTADVSLVTYYELWGMGDVLAPETRVFDRQHGVTWLPLSPSSLHTNQSQGEAQGMAGARTRQDTPPSTKETAQRVQSQLRVWFQRIDDAAAVWPQSSSPSPSALPLTAADKLHYLDSNAVVCTLRFRGVAARLSCSSSASGVHPRSDGGVAYLSLVLLPENSVSLSSSTHRGSAALWREVEALSEFMQSLPDAVPPALHRHSCHEMKSFAATSRATLRAAAVRRSRWLTTLAQLQSSTNSDATAAAQLRFARTSTPTSFSWVGCVSADWADHLATRTTLSFLARLKPLTPTSSTARRLRRHGTASSSAANTPPLTRDMQDSNTREDTDKLRQKREALLSSPSSDSFLLSSELYSPRPSAHAPQPHVRHVSQKNSVMRGRAEDTSPSPLDGHTSASSGSASEATGSGAGQAAEGKSTSTGAPPMTEPAAPQDSSLQSASPAKELAALVASLQLYASTLEVEVRRLRGRLACYAAAEASAPPNDESTMTTSTADQPLRLQREGWFFPAGPTPTANADNFSPPPSLPPLVESAATHLRSDQDFPATLQPKLDALLRRVAEAQCAVPPHPGLASPTTASAHRNAHHLEELQLKVALYEHRLALVDYYVTPTLTRCADEIDQCLQPRIEK</sequence>
<dbReference type="AlphaFoldDB" id="A0A0M9G5N5"/>
<feature type="compositionally biased region" description="Low complexity" evidence="1">
    <location>
        <begin position="421"/>
        <end position="438"/>
    </location>
</feature>
<feature type="region of interest" description="Disordered" evidence="1">
    <location>
        <begin position="124"/>
        <end position="157"/>
    </location>
</feature>
<dbReference type="VEuPathDB" id="TriTrypDB:LpyrH10_04_1680"/>
<evidence type="ECO:0000313" key="3">
    <source>
        <dbReference type="Proteomes" id="UP000037923"/>
    </source>
</evidence>